<gene>
    <name evidence="1" type="ORF">D174_15405</name>
</gene>
<accession>V5XJQ4</accession>
<evidence type="ECO:0000313" key="1">
    <source>
        <dbReference type="EMBL" id="AHC27959.1"/>
    </source>
</evidence>
<dbReference type="EMBL" id="CP006936">
    <property type="protein sequence ID" value="AHC27959.1"/>
    <property type="molecule type" value="Genomic_DNA"/>
</dbReference>
<dbReference type="Proteomes" id="UP000018763">
    <property type="component" value="Chromosome"/>
</dbReference>
<reference evidence="1 2" key="1">
    <citation type="journal article" date="2014" name="Genome Announc.">
        <title>Complete Genome Sequence of Sterol-Transforming Mycobacterium neoaurum Strain VKM Ac-1815D.</title>
        <authorList>
            <person name="Shtratnikova V.Y."/>
            <person name="Bragin E.Y."/>
            <person name="Dovbnya D.V."/>
            <person name="Pekov Y.A."/>
            <person name="Schelkunov M.I."/>
            <person name="Strizhov N."/>
            <person name="Ivashina T.V."/>
            <person name="Ashapkin V.V."/>
            <person name="Donova M.V."/>
        </authorList>
    </citation>
    <scope>NUCLEOTIDE SEQUENCE [LARGE SCALE GENOMIC DNA]</scope>
    <source>
        <strain evidence="1 2">VKM Ac-1815D</strain>
    </source>
</reference>
<proteinExistence type="predicted"/>
<organism evidence="1 2">
    <name type="scientific">Mycolicibacterium neoaurum VKM Ac-1815D</name>
    <dbReference type="NCBI Taxonomy" id="700508"/>
    <lineage>
        <taxon>Bacteria</taxon>
        <taxon>Bacillati</taxon>
        <taxon>Actinomycetota</taxon>
        <taxon>Actinomycetes</taxon>
        <taxon>Mycobacteriales</taxon>
        <taxon>Mycobacteriaceae</taxon>
        <taxon>Mycolicibacterium</taxon>
    </lineage>
</organism>
<keyword evidence="2" id="KW-1185">Reference proteome</keyword>
<name>V5XJQ4_MYCNE</name>
<dbReference type="AlphaFoldDB" id="V5XJQ4"/>
<evidence type="ECO:0000313" key="2">
    <source>
        <dbReference type="Proteomes" id="UP000018763"/>
    </source>
</evidence>
<sequence>MDHACLDAVDPSGTDITVRLDERLKFVVNAPVAIQGQNGDLDDPVAVVDAGRLDIDDRNASVATNQMLDPRR</sequence>
<protein>
    <submittedName>
        <fullName evidence="1">Uncharacterized protein</fullName>
    </submittedName>
</protein>